<dbReference type="AlphaFoldDB" id="A0A2W1NSC3"/>
<dbReference type="Proteomes" id="UP000249248">
    <property type="component" value="Unassembled WGS sequence"/>
</dbReference>
<dbReference type="EMBL" id="QKSB01000003">
    <property type="protein sequence ID" value="PZE17568.1"/>
    <property type="molecule type" value="Genomic_DNA"/>
</dbReference>
<keyword evidence="2" id="KW-1185">Reference proteome</keyword>
<protein>
    <submittedName>
        <fullName evidence="1">Uncharacterized protein</fullName>
    </submittedName>
</protein>
<evidence type="ECO:0000313" key="1">
    <source>
        <dbReference type="EMBL" id="PZE17568.1"/>
    </source>
</evidence>
<dbReference type="RefSeq" id="WP_111062528.1">
    <property type="nucleotide sequence ID" value="NZ_JBHUCU010000027.1"/>
</dbReference>
<reference evidence="1 2" key="1">
    <citation type="submission" date="2018-06" db="EMBL/GenBank/DDBJ databases">
        <title>The draft genome sequence of Crocinitomix sp. SM1701.</title>
        <authorList>
            <person name="Zhang X."/>
        </authorList>
    </citation>
    <scope>NUCLEOTIDE SEQUENCE [LARGE SCALE GENOMIC DNA]</scope>
    <source>
        <strain evidence="1 2">SM1701</strain>
    </source>
</reference>
<proteinExistence type="predicted"/>
<evidence type="ECO:0000313" key="2">
    <source>
        <dbReference type="Proteomes" id="UP000249248"/>
    </source>
</evidence>
<gene>
    <name evidence="1" type="ORF">DNU06_06990</name>
</gene>
<organism evidence="1 2">
    <name type="scientific">Putridiphycobacter roseus</name>
    <dbReference type="NCBI Taxonomy" id="2219161"/>
    <lineage>
        <taxon>Bacteria</taxon>
        <taxon>Pseudomonadati</taxon>
        <taxon>Bacteroidota</taxon>
        <taxon>Flavobacteriia</taxon>
        <taxon>Flavobacteriales</taxon>
        <taxon>Crocinitomicaceae</taxon>
        <taxon>Putridiphycobacter</taxon>
    </lineage>
</organism>
<accession>A0A2W1NSC3</accession>
<sequence length="121" mass="14101">MSSYRTHISYSNSENSLYCDEIQLLKKNKEILAIVDYSSNAQLRKNTSRIKMDFEELLENLNNIVEVTCEGMDKKVTRFFKTLDAEPKKLKRACLIVVGEEEVKFECDFSLSKDEFTITKK</sequence>
<comment type="caution">
    <text evidence="1">The sequence shown here is derived from an EMBL/GenBank/DDBJ whole genome shotgun (WGS) entry which is preliminary data.</text>
</comment>
<name>A0A2W1NSC3_9FLAO</name>